<dbReference type="PIRSF" id="PIRSF006291">
    <property type="entry name" value="GspM"/>
    <property type="match status" value="1"/>
</dbReference>
<evidence type="ECO:0000256" key="1">
    <source>
        <dbReference type="ARBA" id="ARBA00004377"/>
    </source>
</evidence>
<comment type="function">
    <text evidence="10">Inner membrane component of the type II secretion system required for the energy-dependent secretion of extracellular factors such as proteases and toxins from the periplasm.</text>
</comment>
<evidence type="ECO:0000256" key="10">
    <source>
        <dbReference type="PIRNR" id="PIRNR006291"/>
    </source>
</evidence>
<dbReference type="SUPFAM" id="SSF103054">
    <property type="entry name" value="General secretion pathway protein M, EpsM"/>
    <property type="match status" value="1"/>
</dbReference>
<dbReference type="Pfam" id="PF04612">
    <property type="entry name" value="T2SSM"/>
    <property type="match status" value="1"/>
</dbReference>
<evidence type="ECO:0000256" key="6">
    <source>
        <dbReference type="ARBA" id="ARBA00022692"/>
    </source>
</evidence>
<reference evidence="13" key="1">
    <citation type="journal article" date="2019" name="Int. J. Syst. Evol. Microbiol.">
        <title>The Global Catalogue of Microorganisms (GCM) 10K type strain sequencing project: providing services to taxonomists for standard genome sequencing and annotation.</title>
        <authorList>
            <consortium name="The Broad Institute Genomics Platform"/>
            <consortium name="The Broad Institute Genome Sequencing Center for Infectious Disease"/>
            <person name="Wu L."/>
            <person name="Ma J."/>
        </authorList>
    </citation>
    <scope>NUCLEOTIDE SEQUENCE [LARGE SCALE GENOMIC DNA]</scope>
    <source>
        <strain evidence="13">KCTC 42424</strain>
    </source>
</reference>
<evidence type="ECO:0000256" key="9">
    <source>
        <dbReference type="ARBA" id="ARBA00023136"/>
    </source>
</evidence>
<evidence type="ECO:0000313" key="12">
    <source>
        <dbReference type="EMBL" id="MFC3680033.1"/>
    </source>
</evidence>
<dbReference type="RefSeq" id="WP_376865866.1">
    <property type="nucleotide sequence ID" value="NZ_JBHRYB010000005.1"/>
</dbReference>
<proteinExistence type="inferred from homology"/>
<dbReference type="InterPro" id="IPR007690">
    <property type="entry name" value="T2SS_GspM"/>
</dbReference>
<comment type="similarity">
    <text evidence="2 10">Belongs to the GSP M family.</text>
</comment>
<comment type="subcellular location">
    <subcellularLocation>
        <location evidence="1">Cell inner membrane</location>
        <topology evidence="1">Single-pass membrane protein</topology>
    </subcellularLocation>
</comment>
<evidence type="ECO:0000256" key="2">
    <source>
        <dbReference type="ARBA" id="ARBA00010637"/>
    </source>
</evidence>
<keyword evidence="9 10" id="KW-0472">Membrane</keyword>
<comment type="caution">
    <text evidence="12">The sequence shown here is derived from an EMBL/GenBank/DDBJ whole genome shotgun (WGS) entry which is preliminary data.</text>
</comment>
<gene>
    <name evidence="12" type="primary">gspM</name>
    <name evidence="12" type="ORF">ACFOMG_07905</name>
</gene>
<protein>
    <recommendedName>
        <fullName evidence="10">Type II secretion system protein M</fullName>
        <shortName evidence="10">T2SS protein M</shortName>
    </recommendedName>
    <alternativeName>
        <fullName evidence="10">General secretion pathway protein M</fullName>
    </alternativeName>
</protein>
<keyword evidence="4 10" id="KW-1003">Cell membrane</keyword>
<dbReference type="InterPro" id="IPR023229">
    <property type="entry name" value="T2SS_M_periplasmic_sf"/>
</dbReference>
<keyword evidence="7 10" id="KW-0653">Protein transport</keyword>
<evidence type="ECO:0000313" key="13">
    <source>
        <dbReference type="Proteomes" id="UP001595722"/>
    </source>
</evidence>
<evidence type="ECO:0000256" key="3">
    <source>
        <dbReference type="ARBA" id="ARBA00022448"/>
    </source>
</evidence>
<sequence length="167" mass="18551">MNRMEQLKQQFSNHPQVQAAKNWYHTLPGRDQLIVRAVAALVVAALVFLLIYAPLIKQQRSLSSKLDRAVASYNRIADNAHKFGSAGTSSGPVLSVVTQQARKSGITLSRYEQDGKGLRVWVDKVAFDDAISWLENLQAGQGIRVSQINIERKDNPGWVDVRATLTP</sequence>
<organism evidence="12 13">
    <name type="scientific">Bacterioplanoides pacificum</name>
    <dbReference type="NCBI Taxonomy" id="1171596"/>
    <lineage>
        <taxon>Bacteria</taxon>
        <taxon>Pseudomonadati</taxon>
        <taxon>Pseudomonadota</taxon>
        <taxon>Gammaproteobacteria</taxon>
        <taxon>Oceanospirillales</taxon>
        <taxon>Oceanospirillaceae</taxon>
        <taxon>Bacterioplanoides</taxon>
    </lineage>
</organism>
<dbReference type="Proteomes" id="UP001595722">
    <property type="component" value="Unassembled WGS sequence"/>
</dbReference>
<keyword evidence="13" id="KW-1185">Reference proteome</keyword>
<evidence type="ECO:0000256" key="8">
    <source>
        <dbReference type="ARBA" id="ARBA00022989"/>
    </source>
</evidence>
<evidence type="ECO:0000256" key="5">
    <source>
        <dbReference type="ARBA" id="ARBA00022519"/>
    </source>
</evidence>
<keyword evidence="5 10" id="KW-0997">Cell inner membrane</keyword>
<dbReference type="Gene3D" id="3.30.1360.100">
    <property type="entry name" value="General secretion pathway protein M, EpsM"/>
    <property type="match status" value="1"/>
</dbReference>
<keyword evidence="8 11" id="KW-1133">Transmembrane helix</keyword>
<keyword evidence="6 11" id="KW-0812">Transmembrane</keyword>
<name>A0ABV7VST9_9GAMM</name>
<evidence type="ECO:0000256" key="7">
    <source>
        <dbReference type="ARBA" id="ARBA00022927"/>
    </source>
</evidence>
<feature type="transmembrane region" description="Helical" evidence="11">
    <location>
        <begin position="33"/>
        <end position="55"/>
    </location>
</feature>
<evidence type="ECO:0000256" key="11">
    <source>
        <dbReference type="SAM" id="Phobius"/>
    </source>
</evidence>
<dbReference type="EMBL" id="JBHRYB010000005">
    <property type="protein sequence ID" value="MFC3680033.1"/>
    <property type="molecule type" value="Genomic_DNA"/>
</dbReference>
<evidence type="ECO:0000256" key="4">
    <source>
        <dbReference type="ARBA" id="ARBA00022475"/>
    </source>
</evidence>
<keyword evidence="3 10" id="KW-0813">Transport</keyword>
<accession>A0ABV7VST9</accession>